<evidence type="ECO:0000313" key="2">
    <source>
        <dbReference type="Proteomes" id="UP001055072"/>
    </source>
</evidence>
<reference evidence="1" key="1">
    <citation type="journal article" date="2021" name="Environ. Microbiol.">
        <title>Gene family expansions and transcriptome signatures uncover fungal adaptations to wood decay.</title>
        <authorList>
            <person name="Hage H."/>
            <person name="Miyauchi S."/>
            <person name="Viragh M."/>
            <person name="Drula E."/>
            <person name="Min B."/>
            <person name="Chaduli D."/>
            <person name="Navarro D."/>
            <person name="Favel A."/>
            <person name="Norest M."/>
            <person name="Lesage-Meessen L."/>
            <person name="Balint B."/>
            <person name="Merenyi Z."/>
            <person name="de Eugenio L."/>
            <person name="Morin E."/>
            <person name="Martinez A.T."/>
            <person name="Baldrian P."/>
            <person name="Stursova M."/>
            <person name="Martinez M.J."/>
            <person name="Novotny C."/>
            <person name="Magnuson J.K."/>
            <person name="Spatafora J.W."/>
            <person name="Maurice S."/>
            <person name="Pangilinan J."/>
            <person name="Andreopoulos W."/>
            <person name="LaButti K."/>
            <person name="Hundley H."/>
            <person name="Na H."/>
            <person name="Kuo A."/>
            <person name="Barry K."/>
            <person name="Lipzen A."/>
            <person name="Henrissat B."/>
            <person name="Riley R."/>
            <person name="Ahrendt S."/>
            <person name="Nagy L.G."/>
            <person name="Grigoriev I.V."/>
            <person name="Martin F."/>
            <person name="Rosso M.N."/>
        </authorList>
    </citation>
    <scope>NUCLEOTIDE SEQUENCE</scope>
    <source>
        <strain evidence="1">CBS 384.51</strain>
    </source>
</reference>
<organism evidence="1 2">
    <name type="scientific">Irpex rosettiformis</name>
    <dbReference type="NCBI Taxonomy" id="378272"/>
    <lineage>
        <taxon>Eukaryota</taxon>
        <taxon>Fungi</taxon>
        <taxon>Dikarya</taxon>
        <taxon>Basidiomycota</taxon>
        <taxon>Agaricomycotina</taxon>
        <taxon>Agaricomycetes</taxon>
        <taxon>Polyporales</taxon>
        <taxon>Irpicaceae</taxon>
        <taxon>Irpex</taxon>
    </lineage>
</organism>
<dbReference type="EMBL" id="MU274902">
    <property type="protein sequence ID" value="KAI0093479.1"/>
    <property type="molecule type" value="Genomic_DNA"/>
</dbReference>
<sequence length="84" mass="9400">MYAVKSVLTLVLDCVVVLPAIIILELLYNDRESDTTVTAFRWRGPPTAPTGLRLCTGDIHRLGREAFIWNTRELMHISAAGQTM</sequence>
<evidence type="ECO:0000313" key="1">
    <source>
        <dbReference type="EMBL" id="KAI0093479.1"/>
    </source>
</evidence>
<name>A0ACB8UH28_9APHY</name>
<dbReference type="Proteomes" id="UP001055072">
    <property type="component" value="Unassembled WGS sequence"/>
</dbReference>
<gene>
    <name evidence="1" type="ORF">BDY19DRAFT_923954</name>
</gene>
<proteinExistence type="predicted"/>
<comment type="caution">
    <text evidence="1">The sequence shown here is derived from an EMBL/GenBank/DDBJ whole genome shotgun (WGS) entry which is preliminary data.</text>
</comment>
<accession>A0ACB8UH28</accession>
<keyword evidence="2" id="KW-1185">Reference proteome</keyword>
<protein>
    <submittedName>
        <fullName evidence="1">Uncharacterized protein</fullName>
    </submittedName>
</protein>